<dbReference type="SUPFAM" id="SSF56645">
    <property type="entry name" value="Acyl-CoA dehydrogenase NM domain-like"/>
    <property type="match status" value="1"/>
</dbReference>
<keyword evidence="12" id="KW-1185">Reference proteome</keyword>
<dbReference type="Pfam" id="PF12806">
    <property type="entry name" value="Acyl-CoA_dh_C"/>
    <property type="match status" value="1"/>
</dbReference>
<dbReference type="AlphaFoldDB" id="A0A841J5V8"/>
<dbReference type="Gene3D" id="2.40.110.10">
    <property type="entry name" value="Butyryl-CoA Dehydrogenase, subunit A, domain 2"/>
    <property type="match status" value="1"/>
</dbReference>
<dbReference type="GO" id="GO:0050660">
    <property type="term" value="F:flavin adenine dinucleotide binding"/>
    <property type="evidence" value="ECO:0007669"/>
    <property type="project" value="InterPro"/>
</dbReference>
<dbReference type="Gene3D" id="1.20.140.10">
    <property type="entry name" value="Butyryl-CoA Dehydrogenase, subunit A, domain 3"/>
    <property type="match status" value="1"/>
</dbReference>
<evidence type="ECO:0000256" key="2">
    <source>
        <dbReference type="ARBA" id="ARBA00009347"/>
    </source>
</evidence>
<evidence type="ECO:0000256" key="1">
    <source>
        <dbReference type="ARBA" id="ARBA00001974"/>
    </source>
</evidence>
<feature type="domain" description="Acetyl-CoA dehydrogenase-like C-terminal" evidence="10">
    <location>
        <begin position="463"/>
        <end position="574"/>
    </location>
</feature>
<feature type="domain" description="Acyl-CoA dehydrogenase/oxidase N-terminal" evidence="9">
    <location>
        <begin position="40"/>
        <end position="156"/>
    </location>
</feature>
<comment type="cofactor">
    <cofactor evidence="1 6">
        <name>FAD</name>
        <dbReference type="ChEBI" id="CHEBI:57692"/>
    </cofactor>
</comment>
<evidence type="ECO:0000259" key="8">
    <source>
        <dbReference type="Pfam" id="PF02770"/>
    </source>
</evidence>
<dbReference type="PANTHER" id="PTHR42803:SF1">
    <property type="entry name" value="BROAD-SPECIFICITY LINEAR ACYL-COA DEHYDROGENASE FADE5"/>
    <property type="match status" value="1"/>
</dbReference>
<feature type="domain" description="Acyl-CoA oxidase/dehydrogenase middle" evidence="8">
    <location>
        <begin position="161"/>
        <end position="269"/>
    </location>
</feature>
<dbReference type="Pfam" id="PF02771">
    <property type="entry name" value="Acyl-CoA_dh_N"/>
    <property type="match status" value="1"/>
</dbReference>
<dbReference type="InterPro" id="IPR025878">
    <property type="entry name" value="Acyl-CoA_dh-like_C_dom"/>
</dbReference>
<dbReference type="Pfam" id="PF00441">
    <property type="entry name" value="Acyl-CoA_dh_1"/>
    <property type="match status" value="1"/>
</dbReference>
<evidence type="ECO:0000256" key="6">
    <source>
        <dbReference type="RuleBase" id="RU362125"/>
    </source>
</evidence>
<evidence type="ECO:0000313" key="11">
    <source>
        <dbReference type="EMBL" id="MBB6125732.1"/>
    </source>
</evidence>
<comment type="similarity">
    <text evidence="2 6">Belongs to the acyl-CoA dehydrogenase family.</text>
</comment>
<evidence type="ECO:0000256" key="3">
    <source>
        <dbReference type="ARBA" id="ARBA00022630"/>
    </source>
</evidence>
<keyword evidence="3 6" id="KW-0285">Flavoprotein</keyword>
<evidence type="ECO:0000256" key="5">
    <source>
        <dbReference type="ARBA" id="ARBA00023002"/>
    </source>
</evidence>
<evidence type="ECO:0000313" key="12">
    <source>
        <dbReference type="Proteomes" id="UP000552700"/>
    </source>
</evidence>
<comment type="caution">
    <text evidence="11">The sequence shown here is derived from an EMBL/GenBank/DDBJ whole genome shotgun (WGS) entry which is preliminary data.</text>
</comment>
<dbReference type="InterPro" id="IPR046373">
    <property type="entry name" value="Acyl-CoA_Oxase/DH_mid-dom_sf"/>
</dbReference>
<evidence type="ECO:0000256" key="4">
    <source>
        <dbReference type="ARBA" id="ARBA00022827"/>
    </source>
</evidence>
<keyword evidence="4 6" id="KW-0274">FAD</keyword>
<accession>A0A841J5V8</accession>
<organism evidence="11 12">
    <name type="scientific">Sphingobium subterraneum</name>
    <dbReference type="NCBI Taxonomy" id="627688"/>
    <lineage>
        <taxon>Bacteria</taxon>
        <taxon>Pseudomonadati</taxon>
        <taxon>Pseudomonadota</taxon>
        <taxon>Alphaproteobacteria</taxon>
        <taxon>Sphingomonadales</taxon>
        <taxon>Sphingomonadaceae</taxon>
        <taxon>Sphingobium</taxon>
    </lineage>
</organism>
<dbReference type="InterPro" id="IPR013786">
    <property type="entry name" value="AcylCoA_DH/ox_N"/>
</dbReference>
<evidence type="ECO:0000259" key="10">
    <source>
        <dbReference type="Pfam" id="PF12806"/>
    </source>
</evidence>
<dbReference type="PANTHER" id="PTHR42803">
    <property type="entry name" value="ACYL-COA DEHYDROGENASE"/>
    <property type="match status" value="1"/>
</dbReference>
<sequence length="578" mass="61387">MDAYVAPVEDYRFLLSQVLGFDLEMAELGSDLDTELAVSILDEAGKLCTEVLHPINQSGDEEGSRIVDGEVRTPAGFSNAYATFRDAGWPSLSADTAHGGQGLPFVLQLWLDEMLSASNLSFGLFPALTRGAAEAIAAHATDAVKSTYLSRMVSGEWTGVMALTESSAGSDLSLIKTKASPQADGSHTITGQKIFISSGDHDFGGNIIHLVLARLPDAPAGVSGISLFLVPKFLPDAAGACARRNTMAVGSLEHKMGIHAQPTCVMNYDEAIGWLVGEPNRGLAAMFTMMNAERLMVGMQGLGVAASAYQQAAVYAKGRSQGRGASAASGTVAIVEHVDVRRMLLDVRSFVEGGRALAGWVALQVDRARKHPDPDERTRADGFVALLTPVIKAAFTDMGFESAVQAQQVFGGHGYIREWGMEQLVRDARIAQIYEGTNGIQALDLVGRKLSMAGGTVVDAYFALIEGDLDRAADGSIAKNVVTALETLRGITVLLKGADPQTLGAAAVDYLRMFALVSLGWMWLRMECAAEQGSTPLDRAKIDIARYFATRVLPRVSGMAATLSSGPEPIMALPVDAF</sequence>
<proteinExistence type="inferred from homology"/>
<dbReference type="RefSeq" id="WP_066861842.1">
    <property type="nucleotide sequence ID" value="NZ_JACIJP010000014.1"/>
</dbReference>
<evidence type="ECO:0000259" key="9">
    <source>
        <dbReference type="Pfam" id="PF02771"/>
    </source>
</evidence>
<dbReference type="Pfam" id="PF02770">
    <property type="entry name" value="Acyl-CoA_dh_M"/>
    <property type="match status" value="1"/>
</dbReference>
<gene>
    <name evidence="11" type="ORF">FHS92_003496</name>
</gene>
<feature type="domain" description="Acyl-CoA dehydrogenase/oxidase C-terminal" evidence="7">
    <location>
        <begin position="280"/>
        <end position="445"/>
    </location>
</feature>
<reference evidence="11 12" key="1">
    <citation type="submission" date="2020-08" db="EMBL/GenBank/DDBJ databases">
        <title>Genomic Encyclopedia of Type Strains, Phase IV (KMG-IV): sequencing the most valuable type-strain genomes for metagenomic binning, comparative biology and taxonomic classification.</title>
        <authorList>
            <person name="Goeker M."/>
        </authorList>
    </citation>
    <scope>NUCLEOTIDE SEQUENCE [LARGE SCALE GENOMIC DNA]</scope>
    <source>
        <strain evidence="11 12">DSM 102255</strain>
    </source>
</reference>
<dbReference type="InterPro" id="IPR036250">
    <property type="entry name" value="AcylCo_DH-like_C"/>
</dbReference>
<dbReference type="EMBL" id="JACIJP010000014">
    <property type="protein sequence ID" value="MBB6125732.1"/>
    <property type="molecule type" value="Genomic_DNA"/>
</dbReference>
<dbReference type="InterPro" id="IPR009100">
    <property type="entry name" value="AcylCoA_DH/oxidase_NM_dom_sf"/>
</dbReference>
<protein>
    <submittedName>
        <fullName evidence="11">Alkylation response protein AidB-like acyl-CoA dehydrogenase</fullName>
    </submittedName>
</protein>
<name>A0A841J5V8_9SPHN</name>
<dbReference type="InterPro" id="IPR009075">
    <property type="entry name" value="AcylCo_DH/oxidase_C"/>
</dbReference>
<dbReference type="GO" id="GO:0016627">
    <property type="term" value="F:oxidoreductase activity, acting on the CH-CH group of donors"/>
    <property type="evidence" value="ECO:0007669"/>
    <property type="project" value="InterPro"/>
</dbReference>
<dbReference type="Gene3D" id="1.10.540.10">
    <property type="entry name" value="Acyl-CoA dehydrogenase/oxidase, N-terminal domain"/>
    <property type="match status" value="1"/>
</dbReference>
<dbReference type="SUPFAM" id="SSF47203">
    <property type="entry name" value="Acyl-CoA dehydrogenase C-terminal domain-like"/>
    <property type="match status" value="1"/>
</dbReference>
<keyword evidence="5 6" id="KW-0560">Oxidoreductase</keyword>
<dbReference type="InterPro" id="IPR037069">
    <property type="entry name" value="AcylCoA_DH/ox_N_sf"/>
</dbReference>
<dbReference type="InterPro" id="IPR006091">
    <property type="entry name" value="Acyl-CoA_Oxase/DH_mid-dom"/>
</dbReference>
<dbReference type="InterPro" id="IPR052166">
    <property type="entry name" value="Diverse_Acyl-CoA_DH"/>
</dbReference>
<dbReference type="Proteomes" id="UP000552700">
    <property type="component" value="Unassembled WGS sequence"/>
</dbReference>
<evidence type="ECO:0000259" key="7">
    <source>
        <dbReference type="Pfam" id="PF00441"/>
    </source>
</evidence>